<feature type="compositionally biased region" description="Pro residues" evidence="1">
    <location>
        <begin position="119"/>
        <end position="131"/>
    </location>
</feature>
<dbReference type="Proteomes" id="UP000248852">
    <property type="component" value="Segment"/>
</dbReference>
<feature type="region of interest" description="Disordered" evidence="1">
    <location>
        <begin position="83"/>
        <end position="139"/>
    </location>
</feature>
<keyword evidence="2" id="KW-1133">Transmembrane helix</keyword>
<feature type="transmembrane region" description="Helical" evidence="2">
    <location>
        <begin position="33"/>
        <end position="57"/>
    </location>
</feature>
<evidence type="ECO:0000256" key="2">
    <source>
        <dbReference type="SAM" id="Phobius"/>
    </source>
</evidence>
<keyword evidence="2" id="KW-0472">Membrane</keyword>
<dbReference type="RefSeq" id="YP_009482934.1">
    <property type="nucleotide sequence ID" value="NC_037667.1"/>
</dbReference>
<dbReference type="GeneID" id="36843806"/>
<gene>
    <name evidence="3" type="ORF">pqer_cds_243</name>
</gene>
<reference evidence="3" key="1">
    <citation type="journal article" date="2018" name="Nat. Commun.">
        <title>Diversity and evolution of the emerging Pandoraviridae family.</title>
        <authorList>
            <person name="Legendre M."/>
            <person name="Fabre E."/>
            <person name="Poirot O."/>
            <person name="Jeudy S."/>
            <person name="Lartigue A."/>
            <person name="Alempic J.M."/>
            <person name="Beucher L."/>
            <person name="Philippe N."/>
            <person name="Bertaux L."/>
            <person name="Christo-Foroux E."/>
            <person name="Labadie K."/>
            <person name="Coute Y."/>
            <person name="Abergel C."/>
            <person name="Claverie J.M."/>
        </authorList>
    </citation>
    <scope>NUCLEOTIDE SEQUENCE [LARGE SCALE GENOMIC DNA]</scope>
    <source>
        <strain evidence="3">Quercus</strain>
    </source>
</reference>
<dbReference type="KEGG" id="vg:36843806"/>
<organism evidence="3">
    <name type="scientific">Pandoravirus quercus</name>
    <dbReference type="NCBI Taxonomy" id="2107709"/>
    <lineage>
        <taxon>Viruses</taxon>
        <taxon>Pandoravirus</taxon>
    </lineage>
</organism>
<feature type="region of interest" description="Disordered" evidence="1">
    <location>
        <begin position="199"/>
        <end position="249"/>
    </location>
</feature>
<accession>A0A2U7U8F4</accession>
<keyword evidence="2" id="KW-0812">Transmembrane</keyword>
<name>A0A2U7U8F4_9VIRU</name>
<protein>
    <submittedName>
        <fullName evidence="3">Uncharacterized protein</fullName>
    </submittedName>
</protein>
<dbReference type="EMBL" id="MG011689">
    <property type="protein sequence ID" value="AVK74665.1"/>
    <property type="molecule type" value="Genomic_DNA"/>
</dbReference>
<proteinExistence type="predicted"/>
<feature type="compositionally biased region" description="Low complexity" evidence="1">
    <location>
        <begin position="89"/>
        <end position="105"/>
    </location>
</feature>
<evidence type="ECO:0000256" key="1">
    <source>
        <dbReference type="SAM" id="MobiDB-lite"/>
    </source>
</evidence>
<evidence type="ECO:0000313" key="3">
    <source>
        <dbReference type="EMBL" id="AVK74665.1"/>
    </source>
</evidence>
<dbReference type="CDD" id="cd18774">
    <property type="entry name" value="PDC2_HK_sensor"/>
    <property type="match status" value="1"/>
</dbReference>
<sequence>MGDRPDGGSKCTRAPAFVVGSCVCTEREVRWSFFLLVVIITLVTISLVLFVSAVRYVKSWVSEKQRLRTDVKAMSRHASNVMRDAQQRAASTAPPLAADTTTAAMTPPPHPRASASAPPNAPTQPMQPPPESAAASKARTAAVAAADPLVHEMLDAIEAVRLGSCGRGFAFAVDSRGGVWAHGKTRHLARGATGRVPGFHRVADGDHTGGSAYDAGDDDDEGDSGAAVYGGAPIARGRKRRGAQGRAPSPLADMLGAARRGGGYVHFRWKREVLMMAYVHPVKGTDLVLGGAVPVPRKQKAWEEANATRTAAPTRRQK</sequence>